<dbReference type="CDD" id="cd09272">
    <property type="entry name" value="RNase_HI_RT_Ty1"/>
    <property type="match status" value="1"/>
</dbReference>
<name>A0A803PPQ7_CANSA</name>
<proteinExistence type="predicted"/>
<dbReference type="OMA" id="IVAHSTI"/>
<dbReference type="Gramene" id="evm.model.05.265">
    <property type="protein sequence ID" value="cds.evm.model.05.265"/>
    <property type="gene ID" value="evm.TU.05.265"/>
</dbReference>
<reference evidence="1" key="2">
    <citation type="submission" date="2021-03" db="UniProtKB">
        <authorList>
            <consortium name="EnsemblPlants"/>
        </authorList>
    </citation>
    <scope>IDENTIFICATION</scope>
</reference>
<organism evidence="1 2">
    <name type="scientific">Cannabis sativa</name>
    <name type="common">Hemp</name>
    <name type="synonym">Marijuana</name>
    <dbReference type="NCBI Taxonomy" id="3483"/>
    <lineage>
        <taxon>Eukaryota</taxon>
        <taxon>Viridiplantae</taxon>
        <taxon>Streptophyta</taxon>
        <taxon>Embryophyta</taxon>
        <taxon>Tracheophyta</taxon>
        <taxon>Spermatophyta</taxon>
        <taxon>Magnoliopsida</taxon>
        <taxon>eudicotyledons</taxon>
        <taxon>Gunneridae</taxon>
        <taxon>Pentapetalae</taxon>
        <taxon>rosids</taxon>
        <taxon>fabids</taxon>
        <taxon>Rosales</taxon>
        <taxon>Cannabaceae</taxon>
        <taxon>Cannabis</taxon>
    </lineage>
</organism>
<dbReference type="PANTHER" id="PTHR11439">
    <property type="entry name" value="GAG-POL-RELATED RETROTRANSPOSON"/>
    <property type="match status" value="1"/>
</dbReference>
<dbReference type="PANTHER" id="PTHR11439:SF494">
    <property type="entry name" value="CYSTEINE-RICH RLK (RECEPTOR-LIKE PROTEIN KINASE) 8"/>
    <property type="match status" value="1"/>
</dbReference>
<keyword evidence="2" id="KW-1185">Reference proteome</keyword>
<protein>
    <recommendedName>
        <fullName evidence="3">Retrovirus-related Pol polyprotein from transposon TNT 1-94</fullName>
    </recommendedName>
</protein>
<sequence>MNVPITRKSIIACSSTEFEYRALAQVAAKITWLESLLKEIHFTQPSIPVIWCDNMSANALASNPVYHARTKHIKLDVHFFVTRCYKGKLKSNISPLKNR</sequence>
<evidence type="ECO:0008006" key="3">
    <source>
        <dbReference type="Google" id="ProtNLM"/>
    </source>
</evidence>
<dbReference type="EMBL" id="UZAU01000409">
    <property type="status" value="NOT_ANNOTATED_CDS"/>
    <property type="molecule type" value="Genomic_DNA"/>
</dbReference>
<evidence type="ECO:0000313" key="1">
    <source>
        <dbReference type="EnsemblPlants" id="cds.evm.model.05.265"/>
    </source>
</evidence>
<dbReference type="Proteomes" id="UP000596661">
    <property type="component" value="Chromosome 5"/>
</dbReference>
<reference evidence="1" key="1">
    <citation type="submission" date="2018-11" db="EMBL/GenBank/DDBJ databases">
        <authorList>
            <person name="Grassa J C."/>
        </authorList>
    </citation>
    <scope>NUCLEOTIDE SEQUENCE [LARGE SCALE GENOMIC DNA]</scope>
</reference>
<evidence type="ECO:0000313" key="2">
    <source>
        <dbReference type="Proteomes" id="UP000596661"/>
    </source>
</evidence>
<dbReference type="AlphaFoldDB" id="A0A803PPQ7"/>
<accession>A0A803PPQ7</accession>
<dbReference type="EnsemblPlants" id="evm.model.05.265">
    <property type="protein sequence ID" value="cds.evm.model.05.265"/>
    <property type="gene ID" value="evm.TU.05.265"/>
</dbReference>